<keyword evidence="1" id="KW-1133">Transmembrane helix</keyword>
<keyword evidence="1" id="KW-0812">Transmembrane</keyword>
<organism evidence="2 3">
    <name type="scientific">Alicyclobacillus acidocaldarius subsp. acidocaldarius (strain ATCC 27009 / DSM 446 / BCRC 14685 / JCM 5260 / KCTC 1825 / NBRC 15652 / NCIMB 11725 / NRRL B-14509 / 104-IA)</name>
    <name type="common">Bacillus acidocaldarius</name>
    <dbReference type="NCBI Taxonomy" id="521098"/>
    <lineage>
        <taxon>Bacteria</taxon>
        <taxon>Bacillati</taxon>
        <taxon>Bacillota</taxon>
        <taxon>Bacilli</taxon>
        <taxon>Bacillales</taxon>
        <taxon>Alicyclobacillaceae</taxon>
        <taxon>Alicyclobacillus</taxon>
    </lineage>
</organism>
<dbReference type="Proteomes" id="UP000001917">
    <property type="component" value="Chromosome"/>
</dbReference>
<name>C8WVQ2_ALIAD</name>
<dbReference type="HOGENOM" id="CLU_2079757_0_0_9"/>
<dbReference type="EMBL" id="CP001727">
    <property type="protein sequence ID" value="ACV58174.1"/>
    <property type="molecule type" value="Genomic_DNA"/>
</dbReference>
<feature type="transmembrane region" description="Helical" evidence="1">
    <location>
        <begin position="41"/>
        <end position="59"/>
    </location>
</feature>
<keyword evidence="1" id="KW-0472">Membrane</keyword>
<keyword evidence="3" id="KW-1185">Reference proteome</keyword>
<evidence type="ECO:0000256" key="1">
    <source>
        <dbReference type="SAM" id="Phobius"/>
    </source>
</evidence>
<dbReference type="KEGG" id="aac:Aaci_1141"/>
<sequence length="117" mass="13748">MGLRFVTTWAAVLVPCALMVGIAVRLQLTYRDIRYVKYTPLVFWIACFWYPIVGGKLLWQEQNVQRRHRAVLCVRWVLWCYRYLPITVGAACRWVHDPAQGVARVYTVWRQLAMSST</sequence>
<evidence type="ECO:0000313" key="3">
    <source>
        <dbReference type="Proteomes" id="UP000001917"/>
    </source>
</evidence>
<protein>
    <submittedName>
        <fullName evidence="2">Uncharacterized protein</fullName>
    </submittedName>
</protein>
<reference evidence="3" key="1">
    <citation type="submission" date="2009-09" db="EMBL/GenBank/DDBJ databases">
        <title>The complete chromosome of Alicyclobacillus acidocaldarius subsp. acidocaldarius DSM 446.</title>
        <authorList>
            <consortium name="US DOE Joint Genome Institute (JGI-PGF)"/>
            <person name="Lucas S."/>
            <person name="Copeland A."/>
            <person name="Lapidus A."/>
            <person name="Glavina del Rio T."/>
            <person name="Dalin E."/>
            <person name="Tice H."/>
            <person name="Bruce D."/>
            <person name="Goodwin L."/>
            <person name="Pitluck S."/>
            <person name="Kyrpides N."/>
            <person name="Mavromatis K."/>
            <person name="Ivanova N."/>
            <person name="Ovchinnikova G."/>
            <person name="Chertkov O."/>
            <person name="Sims D."/>
            <person name="Brettin T."/>
            <person name="Detter J.C."/>
            <person name="Han C."/>
            <person name="Larimer F."/>
            <person name="Land M."/>
            <person name="Hauser L."/>
            <person name="Markowitz V."/>
            <person name="Cheng J.-F."/>
            <person name="Hugenholtz P."/>
            <person name="Woyke T."/>
            <person name="Wu D."/>
            <person name="Pukall R."/>
            <person name="Klenk H.-P."/>
            <person name="Eisen J.A."/>
        </authorList>
    </citation>
    <scope>NUCLEOTIDE SEQUENCE [LARGE SCALE GENOMIC DNA]</scope>
    <source>
        <strain evidence="3">ATCC 27009 / DSM 446 / BCRC 14685 / JCM 5260 / KCTC 1825 / NBRC 15652 / NCIMB 11725 / NRRL B-14509 / 104-IA</strain>
    </source>
</reference>
<accession>C8WVQ2</accession>
<evidence type="ECO:0000313" key="2">
    <source>
        <dbReference type="EMBL" id="ACV58174.1"/>
    </source>
</evidence>
<gene>
    <name evidence="2" type="ordered locus">Aaci_1141</name>
</gene>
<dbReference type="AlphaFoldDB" id="C8WVQ2"/>
<proteinExistence type="predicted"/>
<reference evidence="2 3" key="2">
    <citation type="journal article" date="2010" name="Stand. Genomic Sci.">
        <title>Complete genome sequence of Alicyclobacillus acidocaldarius type strain (104-IA).</title>
        <authorList>
            <person name="Mavromatis K."/>
            <person name="Sikorski J."/>
            <person name="Lapidus A."/>
            <person name="Glavina Del Rio T."/>
            <person name="Copeland A."/>
            <person name="Tice H."/>
            <person name="Cheng J.F."/>
            <person name="Lucas S."/>
            <person name="Chen F."/>
            <person name="Nolan M."/>
            <person name="Bruce D."/>
            <person name="Goodwin L."/>
            <person name="Pitluck S."/>
            <person name="Ivanova N."/>
            <person name="Ovchinnikova G."/>
            <person name="Pati A."/>
            <person name="Chen A."/>
            <person name="Palaniappan K."/>
            <person name="Land M."/>
            <person name="Hauser L."/>
            <person name="Chang Y.J."/>
            <person name="Jeffries C.D."/>
            <person name="Chain P."/>
            <person name="Meincke L."/>
            <person name="Sims D."/>
            <person name="Chertkov O."/>
            <person name="Han C."/>
            <person name="Brettin T."/>
            <person name="Detter J.C."/>
            <person name="Wahrenburg C."/>
            <person name="Rohde M."/>
            <person name="Pukall R."/>
            <person name="Goker M."/>
            <person name="Bristow J."/>
            <person name="Eisen J.A."/>
            <person name="Markowitz V."/>
            <person name="Hugenholtz P."/>
            <person name="Klenk H.P."/>
            <person name="Kyrpides N.C."/>
        </authorList>
    </citation>
    <scope>NUCLEOTIDE SEQUENCE [LARGE SCALE GENOMIC DNA]</scope>
    <source>
        <strain evidence="3">ATCC 27009 / DSM 446 / BCRC 14685 / JCM 5260 / KCTC 1825 / NBRC 15652 / NCIMB 11725 / NRRL B-14509 / 104-IA</strain>
    </source>
</reference>
<dbReference type="STRING" id="521098.Aaci_1141"/>